<dbReference type="PANTHER" id="PTHR21310:SF40">
    <property type="entry name" value="AMINOGLYCOSIDE PHOSPHOTRANSFERASE DOMAIN-CONTAINING PROTEIN-RELATED"/>
    <property type="match status" value="1"/>
</dbReference>
<evidence type="ECO:0000313" key="3">
    <source>
        <dbReference type="Proteomes" id="UP000199213"/>
    </source>
</evidence>
<dbReference type="InterPro" id="IPR002575">
    <property type="entry name" value="Aminoglycoside_PTrfase"/>
</dbReference>
<dbReference type="SUPFAM" id="SSF56112">
    <property type="entry name" value="Protein kinase-like (PK-like)"/>
    <property type="match status" value="1"/>
</dbReference>
<evidence type="ECO:0000313" key="2">
    <source>
        <dbReference type="EMBL" id="SDK54677.1"/>
    </source>
</evidence>
<sequence length="306" mass="34350">MTRSQGEAAETVEPLTHESAAQTLEQVCQRASLDSAGAELVRIGENAVFRLREPVIVRIARTSRYADAAAKEVRVARWLESAGYPATRALDVEQPIVVDGRVATVWESVSEHEEYGDIGQVATLIRDLHRLDPPETLELPELDPFVRADTRLAKVRGVSDDDLAFLHEGLADARRKWNELEFVLPRGPVHGDASIGNVIRASDGHAVLIDLDGFATGPREWDLIQTAMYYDRFGWHTREEYETFVGIYGYDLLEWPGYHDLAAIREVLMTIWLSQKAGDDARSAAEVHNRVDDMRTGASRRDWAPY</sequence>
<feature type="domain" description="Aminoglycoside phosphotransferase" evidence="1">
    <location>
        <begin position="45"/>
        <end position="249"/>
    </location>
</feature>
<keyword evidence="2" id="KW-0808">Transferase</keyword>
<dbReference type="EMBL" id="FNFM01000009">
    <property type="protein sequence ID" value="SDK54677.1"/>
    <property type="molecule type" value="Genomic_DNA"/>
</dbReference>
<dbReference type="PANTHER" id="PTHR21310">
    <property type="entry name" value="AMINOGLYCOSIDE PHOSPHOTRANSFERASE-RELATED-RELATED"/>
    <property type="match status" value="1"/>
</dbReference>
<dbReference type="OrthoDB" id="3723194at2"/>
<organism evidence="2 3">
    <name type="scientific">Actinopolyspora mzabensis</name>
    <dbReference type="NCBI Taxonomy" id="995066"/>
    <lineage>
        <taxon>Bacteria</taxon>
        <taxon>Bacillati</taxon>
        <taxon>Actinomycetota</taxon>
        <taxon>Actinomycetes</taxon>
        <taxon>Actinopolysporales</taxon>
        <taxon>Actinopolysporaceae</taxon>
        <taxon>Actinopolyspora</taxon>
    </lineage>
</organism>
<name>A0A1G9CST2_ACTMZ</name>
<keyword evidence="2" id="KW-0418">Kinase</keyword>
<proteinExistence type="predicted"/>
<dbReference type="GO" id="GO:0016301">
    <property type="term" value="F:kinase activity"/>
    <property type="evidence" value="ECO:0007669"/>
    <property type="project" value="UniProtKB-KW"/>
</dbReference>
<dbReference type="Pfam" id="PF01636">
    <property type="entry name" value="APH"/>
    <property type="match status" value="1"/>
</dbReference>
<accession>A0A1G9CST2</accession>
<protein>
    <submittedName>
        <fullName evidence="2">Thiamine kinase</fullName>
    </submittedName>
</protein>
<dbReference type="InterPro" id="IPR011009">
    <property type="entry name" value="Kinase-like_dom_sf"/>
</dbReference>
<dbReference type="AlphaFoldDB" id="A0A1G9CST2"/>
<dbReference type="Proteomes" id="UP000199213">
    <property type="component" value="Unassembled WGS sequence"/>
</dbReference>
<keyword evidence="3" id="KW-1185">Reference proteome</keyword>
<evidence type="ECO:0000259" key="1">
    <source>
        <dbReference type="Pfam" id="PF01636"/>
    </source>
</evidence>
<dbReference type="Gene3D" id="3.90.1200.10">
    <property type="match status" value="1"/>
</dbReference>
<gene>
    <name evidence="2" type="ORF">SAMN04487820_10969</name>
</gene>
<dbReference type="RefSeq" id="WP_092629364.1">
    <property type="nucleotide sequence ID" value="NZ_FNFM01000009.1"/>
</dbReference>
<dbReference type="InterPro" id="IPR051678">
    <property type="entry name" value="AGP_Transferase"/>
</dbReference>
<reference evidence="3" key="1">
    <citation type="submission" date="2016-10" db="EMBL/GenBank/DDBJ databases">
        <authorList>
            <person name="Varghese N."/>
            <person name="Submissions S."/>
        </authorList>
    </citation>
    <scope>NUCLEOTIDE SEQUENCE [LARGE SCALE GENOMIC DNA]</scope>
    <source>
        <strain evidence="3">DSM 45460</strain>
    </source>
</reference>